<dbReference type="InterPro" id="IPR047641">
    <property type="entry name" value="ABC_transpr_MalK/UgpC-like"/>
</dbReference>
<keyword evidence="6" id="KW-1278">Translocase</keyword>
<dbReference type="SUPFAM" id="SSF52540">
    <property type="entry name" value="P-loop containing nucleoside triphosphate hydrolases"/>
    <property type="match status" value="1"/>
</dbReference>
<dbReference type="CDD" id="cd03259">
    <property type="entry name" value="ABC_Carb_Solutes_like"/>
    <property type="match status" value="1"/>
</dbReference>
<dbReference type="Gene3D" id="2.40.50.100">
    <property type="match status" value="1"/>
</dbReference>
<name>A0A1W2E4I2_9HYPH</name>
<dbReference type="GO" id="GO:0055052">
    <property type="term" value="C:ATP-binding cassette (ABC) transporter complex, substrate-binding subunit-containing"/>
    <property type="evidence" value="ECO:0007669"/>
    <property type="project" value="TreeGrafter"/>
</dbReference>
<dbReference type="InterPro" id="IPR008995">
    <property type="entry name" value="Mo/tungstate-bd_C_term_dom"/>
</dbReference>
<dbReference type="InterPro" id="IPR027417">
    <property type="entry name" value="P-loop_NTPase"/>
</dbReference>
<dbReference type="InterPro" id="IPR015853">
    <property type="entry name" value="ABC_transpr_FbpC"/>
</dbReference>
<dbReference type="InterPro" id="IPR012340">
    <property type="entry name" value="NA-bd_OB-fold"/>
</dbReference>
<keyword evidence="10" id="KW-1185">Reference proteome</keyword>
<dbReference type="AlphaFoldDB" id="A0A1W2E4I2"/>
<evidence type="ECO:0000313" key="10">
    <source>
        <dbReference type="Proteomes" id="UP000192656"/>
    </source>
</evidence>
<evidence type="ECO:0000256" key="7">
    <source>
        <dbReference type="ARBA" id="ARBA00023136"/>
    </source>
</evidence>
<evidence type="ECO:0000256" key="6">
    <source>
        <dbReference type="ARBA" id="ARBA00022967"/>
    </source>
</evidence>
<dbReference type="GO" id="GO:0005524">
    <property type="term" value="F:ATP binding"/>
    <property type="evidence" value="ECO:0007669"/>
    <property type="project" value="UniProtKB-KW"/>
</dbReference>
<organism evidence="9 10">
    <name type="scientific">Fulvimarina manganoxydans</name>
    <dbReference type="NCBI Taxonomy" id="937218"/>
    <lineage>
        <taxon>Bacteria</taxon>
        <taxon>Pseudomonadati</taxon>
        <taxon>Pseudomonadota</taxon>
        <taxon>Alphaproteobacteria</taxon>
        <taxon>Hyphomicrobiales</taxon>
        <taxon>Aurantimonadaceae</taxon>
        <taxon>Fulvimarina</taxon>
    </lineage>
</organism>
<dbReference type="Proteomes" id="UP000192656">
    <property type="component" value="Unassembled WGS sequence"/>
</dbReference>
<sequence>MLELEGVNRTVGGERHIVDVSLKLERGSVNVLLGPTLAGKTSLMRLMAGLDEPTSGKIVMDGRDVTGVPVRKRNVAMVYQQFINYPTLSVFENIASPLRLQKQPKSVIEDKVKKAAELMKLSGFLDRTPLELSGGQQQRTALARALVKGAELVLLDEPLANLDYKLREELREELPKIFAETGAIFVYATTEPHEALLLGGRTATLSQGRVTQFGETPDVYRRPKDLLTARTFSDPPLNVLKVEKRGLSFHGAHGVHFAAAPRHRELADGRYLAGIRPHHLERGRAEGEDETRAVIEGRIALSEVTGSETFIHADHGHGPGGETAASPATIRDEEGVNRIIALVHGVHRVETGEPVRLAFDPNHVLLFTETGMAADRSAGTAAPIAA</sequence>
<dbReference type="EMBL" id="FWXR01000021">
    <property type="protein sequence ID" value="SMD04693.1"/>
    <property type="molecule type" value="Genomic_DNA"/>
</dbReference>
<dbReference type="GO" id="GO:0016887">
    <property type="term" value="F:ATP hydrolysis activity"/>
    <property type="evidence" value="ECO:0007669"/>
    <property type="project" value="InterPro"/>
</dbReference>
<dbReference type="GO" id="GO:0015408">
    <property type="term" value="F:ABC-type ferric iron transporter activity"/>
    <property type="evidence" value="ECO:0007669"/>
    <property type="project" value="InterPro"/>
</dbReference>
<keyword evidence="7" id="KW-0472">Membrane</keyword>
<evidence type="ECO:0000256" key="1">
    <source>
        <dbReference type="ARBA" id="ARBA00005417"/>
    </source>
</evidence>
<proteinExistence type="inferred from homology"/>
<protein>
    <submittedName>
        <fullName evidence="9">Carbohydrate ABC transporter ATP-binding protein, CUT1 family</fullName>
    </submittedName>
</protein>
<dbReference type="PANTHER" id="PTHR43875:SF15">
    <property type="entry name" value="TREHALOSE IMPORT ATP-BINDING PROTEIN SUGC"/>
    <property type="match status" value="1"/>
</dbReference>
<evidence type="ECO:0000256" key="3">
    <source>
        <dbReference type="ARBA" id="ARBA00022475"/>
    </source>
</evidence>
<dbReference type="Gene3D" id="2.40.50.140">
    <property type="entry name" value="Nucleic acid-binding proteins"/>
    <property type="match status" value="1"/>
</dbReference>
<keyword evidence="4" id="KW-0547">Nucleotide-binding</keyword>
<evidence type="ECO:0000259" key="8">
    <source>
        <dbReference type="PROSITE" id="PS50893"/>
    </source>
</evidence>
<dbReference type="InterPro" id="IPR003593">
    <property type="entry name" value="AAA+_ATPase"/>
</dbReference>
<gene>
    <name evidence="9" type="ORF">SAMN06297251_12114</name>
</gene>
<dbReference type="Pfam" id="PF00005">
    <property type="entry name" value="ABC_tran"/>
    <property type="match status" value="1"/>
</dbReference>
<dbReference type="OrthoDB" id="9802264at2"/>
<dbReference type="Gene3D" id="3.40.50.300">
    <property type="entry name" value="P-loop containing nucleotide triphosphate hydrolases"/>
    <property type="match status" value="1"/>
</dbReference>
<dbReference type="RefSeq" id="WP_084411923.1">
    <property type="nucleotide sequence ID" value="NZ_FWXR01000021.1"/>
</dbReference>
<keyword evidence="2" id="KW-0813">Transport</keyword>
<dbReference type="PROSITE" id="PS50893">
    <property type="entry name" value="ABC_TRANSPORTER_2"/>
    <property type="match status" value="1"/>
</dbReference>
<evidence type="ECO:0000256" key="4">
    <source>
        <dbReference type="ARBA" id="ARBA00022741"/>
    </source>
</evidence>
<dbReference type="SUPFAM" id="SSF50331">
    <property type="entry name" value="MOP-like"/>
    <property type="match status" value="1"/>
</dbReference>
<dbReference type="SMART" id="SM00382">
    <property type="entry name" value="AAA"/>
    <property type="match status" value="1"/>
</dbReference>
<accession>A0A1W2E4I2</accession>
<comment type="similarity">
    <text evidence="1">Belongs to the ABC transporter superfamily.</text>
</comment>
<evidence type="ECO:0000313" key="9">
    <source>
        <dbReference type="EMBL" id="SMD04693.1"/>
    </source>
</evidence>
<evidence type="ECO:0000256" key="2">
    <source>
        <dbReference type="ARBA" id="ARBA00022448"/>
    </source>
</evidence>
<dbReference type="STRING" id="937218.SAMN06297251_12114"/>
<feature type="domain" description="ABC transporter" evidence="8">
    <location>
        <begin position="2"/>
        <end position="232"/>
    </location>
</feature>
<keyword evidence="3" id="KW-1003">Cell membrane</keyword>
<reference evidence="9 10" key="1">
    <citation type="submission" date="2017-04" db="EMBL/GenBank/DDBJ databases">
        <authorList>
            <person name="Afonso C.L."/>
            <person name="Miller P.J."/>
            <person name="Scott M.A."/>
            <person name="Spackman E."/>
            <person name="Goraichik I."/>
            <person name="Dimitrov K.M."/>
            <person name="Suarez D.L."/>
            <person name="Swayne D.E."/>
        </authorList>
    </citation>
    <scope>NUCLEOTIDE SEQUENCE [LARGE SCALE GENOMIC DNA]</scope>
    <source>
        <strain evidence="9 10">CGMCC 1.10972</strain>
    </source>
</reference>
<dbReference type="InterPro" id="IPR003439">
    <property type="entry name" value="ABC_transporter-like_ATP-bd"/>
</dbReference>
<evidence type="ECO:0000256" key="5">
    <source>
        <dbReference type="ARBA" id="ARBA00022840"/>
    </source>
</evidence>
<keyword evidence="5 9" id="KW-0067">ATP-binding</keyword>
<dbReference type="PANTHER" id="PTHR43875">
    <property type="entry name" value="MALTODEXTRIN IMPORT ATP-BINDING PROTEIN MSMX"/>
    <property type="match status" value="1"/>
</dbReference>